<dbReference type="AlphaFoldDB" id="A0A4S3KMJ0"/>
<dbReference type="RefSeq" id="WP_081130119.1">
    <property type="nucleotide sequence ID" value="NZ_LDOS01000005.1"/>
</dbReference>
<evidence type="ECO:0000256" key="1">
    <source>
        <dbReference type="SAM" id="Phobius"/>
    </source>
</evidence>
<feature type="transmembrane region" description="Helical" evidence="1">
    <location>
        <begin position="12"/>
        <end position="33"/>
    </location>
</feature>
<sequence>MRAKLRLTRRFLRDFGRVLLAFAFLSFFYFLHWGLGPPDRLAEGLLIGFISFVVLLAMDYFVYCLASRTREDA</sequence>
<keyword evidence="1" id="KW-0472">Membrane</keyword>
<evidence type="ECO:0000313" key="3">
    <source>
        <dbReference type="Proteomes" id="UP000307749"/>
    </source>
</evidence>
<accession>A0A4S3KMJ0</accession>
<keyword evidence="1" id="KW-1133">Transmembrane helix</keyword>
<proteinExistence type="predicted"/>
<comment type="caution">
    <text evidence="2">The sequence shown here is derived from an EMBL/GenBank/DDBJ whole genome shotgun (WGS) entry which is preliminary data.</text>
</comment>
<dbReference type="EMBL" id="MWQO01000033">
    <property type="protein sequence ID" value="THD10122.1"/>
    <property type="molecule type" value="Genomic_DNA"/>
</dbReference>
<keyword evidence="3" id="KW-1185">Reference proteome</keyword>
<feature type="transmembrane region" description="Helical" evidence="1">
    <location>
        <begin position="45"/>
        <end position="66"/>
    </location>
</feature>
<name>A0A4S3KMJ0_9GAMM</name>
<protein>
    <submittedName>
        <fullName evidence="2">Uncharacterized protein</fullName>
    </submittedName>
</protein>
<keyword evidence="1" id="KW-0812">Transmembrane</keyword>
<evidence type="ECO:0000313" key="2">
    <source>
        <dbReference type="EMBL" id="THD10122.1"/>
    </source>
</evidence>
<dbReference type="Proteomes" id="UP000307749">
    <property type="component" value="Unassembled WGS sequence"/>
</dbReference>
<gene>
    <name evidence="2" type="ORF">B1806_09645</name>
</gene>
<reference evidence="2 3" key="1">
    <citation type="submission" date="2017-02" db="EMBL/GenBank/DDBJ databases">
        <title>Whole genome sequencing of Metallibacterium scheffleri DSM 24874 (T).</title>
        <authorList>
            <person name="Kumar S."/>
            <person name="Patil P."/>
            <person name="Patil P.B."/>
        </authorList>
    </citation>
    <scope>NUCLEOTIDE SEQUENCE [LARGE SCALE GENOMIC DNA]</scope>
    <source>
        <strain evidence="2 3">DSM 24874</strain>
    </source>
</reference>
<organism evidence="2 3">
    <name type="scientific">Metallibacterium scheffleri</name>
    <dbReference type="NCBI Taxonomy" id="993689"/>
    <lineage>
        <taxon>Bacteria</taxon>
        <taxon>Pseudomonadati</taxon>
        <taxon>Pseudomonadota</taxon>
        <taxon>Gammaproteobacteria</taxon>
        <taxon>Lysobacterales</taxon>
        <taxon>Rhodanobacteraceae</taxon>
        <taxon>Metallibacterium</taxon>
    </lineage>
</organism>